<reference evidence="10" key="2">
    <citation type="submission" date="2018-05" db="EMBL/GenBank/DDBJ databases">
        <authorList>
            <person name="Lanie J.A."/>
            <person name="Ng W.-L."/>
            <person name="Kazmierczak K.M."/>
            <person name="Andrzejewski T.M."/>
            <person name="Davidsen T.M."/>
            <person name="Wayne K.J."/>
            <person name="Tettelin H."/>
            <person name="Glass J.I."/>
            <person name="Rusch D."/>
            <person name="Podicherti R."/>
            <person name="Tsui H.-C.T."/>
            <person name="Winkler M.E."/>
        </authorList>
    </citation>
    <scope>NUCLEOTIDE SEQUENCE</scope>
    <source>
        <strain evidence="10">ZC4RG45</strain>
    </source>
</reference>
<gene>
    <name evidence="9" type="ORF">DIU77_000240</name>
    <name evidence="10" type="ORF">DIU77_07935</name>
</gene>
<dbReference type="SUPFAM" id="SSF88659">
    <property type="entry name" value="Sigma3 and sigma4 domains of RNA polymerase sigma factors"/>
    <property type="match status" value="2"/>
</dbReference>
<dbReference type="EMBL" id="QGUI02000001">
    <property type="protein sequence ID" value="MFO7190662.1"/>
    <property type="molecule type" value="Genomic_DNA"/>
</dbReference>
<dbReference type="GO" id="GO:0006352">
    <property type="term" value="P:DNA-templated transcription initiation"/>
    <property type="evidence" value="ECO:0007669"/>
    <property type="project" value="InterPro"/>
</dbReference>
<dbReference type="SUPFAM" id="SSF88946">
    <property type="entry name" value="Sigma2 domain of RNA polymerase sigma factors"/>
    <property type="match status" value="1"/>
</dbReference>
<feature type="domain" description="RNA polymerase sigma-70 region 2" evidence="7">
    <location>
        <begin position="72"/>
        <end position="142"/>
    </location>
</feature>
<dbReference type="PRINTS" id="PR00046">
    <property type="entry name" value="SIGMA70FCT"/>
</dbReference>
<evidence type="ECO:0000256" key="1">
    <source>
        <dbReference type="ARBA" id="ARBA00023015"/>
    </source>
</evidence>
<reference evidence="9" key="4">
    <citation type="submission" date="2023-08" db="EMBL/GenBank/DDBJ databases">
        <authorList>
            <person name="Guima S.E.S."/>
            <person name="Martins L.F."/>
            <person name="Silva A.M."/>
            <person name="Setubal J.C."/>
        </authorList>
    </citation>
    <scope>NUCLEOTIDE SEQUENCE</scope>
    <source>
        <strain evidence="9">ZC4RG45</strain>
    </source>
</reference>
<dbReference type="Pfam" id="PF04539">
    <property type="entry name" value="Sigma70_r3"/>
    <property type="match status" value="1"/>
</dbReference>
<evidence type="ECO:0000256" key="2">
    <source>
        <dbReference type="ARBA" id="ARBA00023082"/>
    </source>
</evidence>
<dbReference type="GO" id="GO:0016987">
    <property type="term" value="F:sigma factor activity"/>
    <property type="evidence" value="ECO:0007669"/>
    <property type="project" value="UniProtKB-KW"/>
</dbReference>
<reference evidence="9 11" key="3">
    <citation type="journal article" date="2021" name="BMC Genomics">
        <title>Genome-resolved metagenome and metatranscriptome analyses of thermophilic composting reveal key bacterial players and their metabolic interactions.</title>
        <authorList>
            <person name="Braga L.P.P."/>
            <person name="Pereira R.V."/>
            <person name="Martins L.F."/>
            <person name="Moura L.M.S."/>
            <person name="Sanchez F.B."/>
            <person name="Patane J.S.L."/>
            <person name="da Silva A.M."/>
            <person name="Setubal J.C."/>
        </authorList>
    </citation>
    <scope>NUCLEOTIDE SEQUENCE [LARGE SCALE GENOMIC DNA]</scope>
    <source>
        <strain evidence="9">ZC4RG45</strain>
    </source>
</reference>
<dbReference type="InterPro" id="IPR014284">
    <property type="entry name" value="RNA_pol_sigma-70_dom"/>
</dbReference>
<proteinExistence type="predicted"/>
<keyword evidence="3" id="KW-0238">DNA-binding</keyword>
<comment type="caution">
    <text evidence="10">The sequence shown here is derived from an EMBL/GenBank/DDBJ whole genome shotgun (WGS) entry which is preliminary data.</text>
</comment>
<evidence type="ECO:0000256" key="5">
    <source>
        <dbReference type="SAM" id="MobiDB-lite"/>
    </source>
</evidence>
<dbReference type="InterPro" id="IPR000943">
    <property type="entry name" value="RNA_pol_sigma70"/>
</dbReference>
<dbReference type="Gene3D" id="1.20.120.1810">
    <property type="match status" value="1"/>
</dbReference>
<dbReference type="InterPro" id="IPR013325">
    <property type="entry name" value="RNA_pol_sigma_r2"/>
</dbReference>
<feature type="compositionally biased region" description="Basic and acidic residues" evidence="5">
    <location>
        <begin position="35"/>
        <end position="45"/>
    </location>
</feature>
<dbReference type="Pfam" id="PF04545">
    <property type="entry name" value="Sigma70_r4"/>
    <property type="match status" value="1"/>
</dbReference>
<accession>A0A2W4LL79</accession>
<evidence type="ECO:0000259" key="8">
    <source>
        <dbReference type="Pfam" id="PF04545"/>
    </source>
</evidence>
<dbReference type="NCBIfam" id="TIGR02980">
    <property type="entry name" value="SigBFG"/>
    <property type="match status" value="1"/>
</dbReference>
<organism evidence="10">
    <name type="scientific">Thermocrispum agreste</name>
    <dbReference type="NCBI Taxonomy" id="37925"/>
    <lineage>
        <taxon>Bacteria</taxon>
        <taxon>Bacillati</taxon>
        <taxon>Actinomycetota</taxon>
        <taxon>Actinomycetes</taxon>
        <taxon>Pseudonocardiales</taxon>
        <taxon>Pseudonocardiaceae</taxon>
        <taxon>Thermocrispum</taxon>
    </lineage>
</organism>
<sequence>MTTSVTAPSAGVVGQLAGSPARPDPTDAESTAGETEARPARHGEYDEYEPLFRQMQDIPAGDPRREELRERLIAAHLPVAEHIAQVYRHRGEPSQDLRQVATIGLINAVDRYEPQYGRGFLPFAIPTIRGELQRHFRDSTWTLRVPRRLKELRQTLNEATTELTELLGRSPRPSELAEHLGLSTEEVYEGLSASAAYRPESLNRSLGQGDTDTELGELIGDADHEFTTVENHAVLRRALSQLAPREQRIVALRFFHDMTQSQIAQAVGVSQMHVSRLLAASLARLRAALTEHQPS</sequence>
<feature type="region of interest" description="Disordered" evidence="5">
    <location>
        <begin position="1"/>
        <end position="60"/>
    </location>
</feature>
<protein>
    <submittedName>
        <fullName evidence="10">SigB/SigF/SigG family RNA polymerase sigma factor</fullName>
    </submittedName>
</protein>
<feature type="domain" description="RNA polymerase sigma-70 region 3" evidence="6">
    <location>
        <begin position="151"/>
        <end position="222"/>
    </location>
</feature>
<evidence type="ECO:0000256" key="3">
    <source>
        <dbReference type="ARBA" id="ARBA00023125"/>
    </source>
</evidence>
<dbReference type="GO" id="GO:0003677">
    <property type="term" value="F:DNA binding"/>
    <property type="evidence" value="ECO:0007669"/>
    <property type="project" value="UniProtKB-KW"/>
</dbReference>
<dbReference type="PANTHER" id="PTHR30385:SF4">
    <property type="entry name" value="RNA POLYMERASE SIGMA-E FACTOR"/>
    <property type="match status" value="1"/>
</dbReference>
<dbReference type="InterPro" id="IPR014322">
    <property type="entry name" value="RNA_pol_sigma-B/F/G"/>
</dbReference>
<dbReference type="InterPro" id="IPR036388">
    <property type="entry name" value="WH-like_DNA-bd_sf"/>
</dbReference>
<evidence type="ECO:0000256" key="4">
    <source>
        <dbReference type="ARBA" id="ARBA00023163"/>
    </source>
</evidence>
<dbReference type="PANTHER" id="PTHR30385">
    <property type="entry name" value="SIGMA FACTOR F FLAGELLAR"/>
    <property type="match status" value="1"/>
</dbReference>
<dbReference type="InterPro" id="IPR007624">
    <property type="entry name" value="RNA_pol_sigma70_r3"/>
</dbReference>
<evidence type="ECO:0000313" key="10">
    <source>
        <dbReference type="EMBL" id="PZM98463.1"/>
    </source>
</evidence>
<evidence type="ECO:0000313" key="9">
    <source>
        <dbReference type="EMBL" id="MFO7190662.1"/>
    </source>
</evidence>
<dbReference type="InterPro" id="IPR007627">
    <property type="entry name" value="RNA_pol_sigma70_r2"/>
</dbReference>
<evidence type="ECO:0000313" key="11">
    <source>
        <dbReference type="Proteomes" id="UP000249324"/>
    </source>
</evidence>
<keyword evidence="2" id="KW-0731">Sigma factor</keyword>
<name>A0A2W4LL79_9PSEU</name>
<dbReference type="Gene3D" id="1.10.10.10">
    <property type="entry name" value="Winged helix-like DNA-binding domain superfamily/Winged helix DNA-binding domain"/>
    <property type="match status" value="2"/>
</dbReference>
<evidence type="ECO:0000259" key="6">
    <source>
        <dbReference type="Pfam" id="PF04539"/>
    </source>
</evidence>
<feature type="domain" description="RNA polymerase sigma-70 region 4" evidence="8">
    <location>
        <begin position="238"/>
        <end position="287"/>
    </location>
</feature>
<dbReference type="STRING" id="1111738.GCA_000427905_00331"/>
<keyword evidence="1" id="KW-0805">Transcription regulation</keyword>
<dbReference type="EMBL" id="QGUI01000250">
    <property type="protein sequence ID" value="PZM98463.1"/>
    <property type="molecule type" value="Genomic_DNA"/>
</dbReference>
<reference evidence="9" key="1">
    <citation type="submission" date="2018-05" db="EMBL/GenBank/DDBJ databases">
        <authorList>
            <person name="Moura L."/>
            <person name="Setubal J.C."/>
        </authorList>
    </citation>
    <scope>NUCLEOTIDE SEQUENCE</scope>
    <source>
        <strain evidence="9">ZC4RG45</strain>
    </source>
</reference>
<dbReference type="AlphaFoldDB" id="A0A2W4LL79"/>
<dbReference type="Pfam" id="PF04542">
    <property type="entry name" value="Sigma70_r2"/>
    <property type="match status" value="1"/>
</dbReference>
<dbReference type="Proteomes" id="UP000249324">
    <property type="component" value="Unassembled WGS sequence"/>
</dbReference>
<dbReference type="CDD" id="cd06171">
    <property type="entry name" value="Sigma70_r4"/>
    <property type="match status" value="1"/>
</dbReference>
<dbReference type="InterPro" id="IPR013324">
    <property type="entry name" value="RNA_pol_sigma_r3/r4-like"/>
</dbReference>
<dbReference type="InterPro" id="IPR007630">
    <property type="entry name" value="RNA_pol_sigma70_r4"/>
</dbReference>
<evidence type="ECO:0000259" key="7">
    <source>
        <dbReference type="Pfam" id="PF04542"/>
    </source>
</evidence>
<keyword evidence="4" id="KW-0804">Transcription</keyword>
<dbReference type="NCBIfam" id="TIGR02937">
    <property type="entry name" value="sigma70-ECF"/>
    <property type="match status" value="1"/>
</dbReference>